<organism evidence="1 2">
    <name type="scientific">Pseudooceanicola nanhaiensis</name>
    <dbReference type="NCBI Taxonomy" id="375761"/>
    <lineage>
        <taxon>Bacteria</taxon>
        <taxon>Pseudomonadati</taxon>
        <taxon>Pseudomonadota</taxon>
        <taxon>Alphaproteobacteria</taxon>
        <taxon>Rhodobacterales</taxon>
        <taxon>Paracoccaceae</taxon>
        <taxon>Pseudooceanicola</taxon>
    </lineage>
</organism>
<dbReference type="InterPro" id="IPR011009">
    <property type="entry name" value="Kinase-like_dom_sf"/>
</dbReference>
<dbReference type="Proteomes" id="UP000649829">
    <property type="component" value="Unassembled WGS sequence"/>
</dbReference>
<reference evidence="1" key="1">
    <citation type="journal article" date="2014" name="Int. J. Syst. Evol. Microbiol.">
        <title>Complete genome sequence of Corynebacterium casei LMG S-19264T (=DSM 44701T), isolated from a smear-ripened cheese.</title>
        <authorList>
            <consortium name="US DOE Joint Genome Institute (JGI-PGF)"/>
            <person name="Walter F."/>
            <person name="Albersmeier A."/>
            <person name="Kalinowski J."/>
            <person name="Ruckert C."/>
        </authorList>
    </citation>
    <scope>NUCLEOTIDE SEQUENCE</scope>
    <source>
        <strain evidence="1">CGMCC 1.6293</strain>
    </source>
</reference>
<keyword evidence="2" id="KW-1185">Reference proteome</keyword>
<dbReference type="AlphaFoldDB" id="A0A917SL65"/>
<evidence type="ECO:0000313" key="2">
    <source>
        <dbReference type="Proteomes" id="UP000649829"/>
    </source>
</evidence>
<name>A0A917SL65_9RHOB</name>
<reference evidence="1" key="2">
    <citation type="submission" date="2020-09" db="EMBL/GenBank/DDBJ databases">
        <authorList>
            <person name="Sun Q."/>
            <person name="Zhou Y."/>
        </authorList>
    </citation>
    <scope>NUCLEOTIDE SEQUENCE</scope>
    <source>
        <strain evidence="1">CGMCC 1.6293</strain>
    </source>
</reference>
<dbReference type="SUPFAM" id="SSF56112">
    <property type="entry name" value="Protein kinase-like (PK-like)"/>
    <property type="match status" value="1"/>
</dbReference>
<dbReference type="EMBL" id="BMLF01000001">
    <property type="protein sequence ID" value="GGL84454.1"/>
    <property type="molecule type" value="Genomic_DNA"/>
</dbReference>
<evidence type="ECO:0000313" key="1">
    <source>
        <dbReference type="EMBL" id="GGL84454.1"/>
    </source>
</evidence>
<sequence length="246" mass="27531">MTPPAPPDLTALRAAMRSAEEARIQRIELDGTTYWVKHPETLSMRWRIQKGDPALALERERNAYHALAGRGLPVADCVDEGPDYLVVRDAGTPLSQVLAGDAPREERDRALSAGAEALHSLHDADVAHGRPSLRDMMWDGTRIAFIDFERFGATRELRRAKAMDLLLFAHSCFDVAGGPRPEIDHAFAAYRSRDRDGVWGDAARMLRRYRWLDPLVSRLPKLRDSHDVKAGQLVFRTFLSPDSAAP</sequence>
<protein>
    <submittedName>
        <fullName evidence="1">Uncharacterized protein</fullName>
    </submittedName>
</protein>
<gene>
    <name evidence="1" type="ORF">GCM10011534_02930</name>
</gene>
<accession>A0A917SL65</accession>
<comment type="caution">
    <text evidence="1">The sequence shown here is derived from an EMBL/GenBank/DDBJ whole genome shotgun (WGS) entry which is preliminary data.</text>
</comment>
<proteinExistence type="predicted"/>